<evidence type="ECO:0000313" key="2">
    <source>
        <dbReference type="EMBL" id="NLK32302.1"/>
    </source>
</evidence>
<evidence type="ECO:0000313" key="3">
    <source>
        <dbReference type="Proteomes" id="UP000053087"/>
    </source>
</evidence>
<dbReference type="KEGG" id="mfz:AOB57_003215"/>
<evidence type="ECO:0000313" key="1">
    <source>
        <dbReference type="EMBL" id="AYK14331.1"/>
    </source>
</evidence>
<dbReference type="RefSeq" id="WP_054298606.1">
    <property type="nucleotide sequence ID" value="NZ_CP032683.1"/>
</dbReference>
<protein>
    <submittedName>
        <fullName evidence="1">Uncharacterized protein</fullName>
    </submittedName>
</protein>
<sequence>MSVKIEWQIFTAETRSDGTWSSNSPALAELLNAIAGPEKIKGPAQDIEVAMAHLAIKGLPYFKITEETSGNNRGNNNTKKYSEALCLNKSPGETC</sequence>
<keyword evidence="3" id="KW-1185">Reference proteome</keyword>
<dbReference type="EMBL" id="JAAYQL010000029">
    <property type="protein sequence ID" value="NLK32302.1"/>
    <property type="molecule type" value="Genomic_DNA"/>
</dbReference>
<evidence type="ECO:0000313" key="4">
    <source>
        <dbReference type="Proteomes" id="UP000585579"/>
    </source>
</evidence>
<accession>A0A660HPW7</accession>
<reference evidence="2 4" key="3">
    <citation type="journal article" date="2020" name="Biotechnol. Biofuels">
        <title>New insights from the biogas microbiome by comprehensive genome-resolved metagenomics of nearly 1600 species originating from multiple anaerobic digesters.</title>
        <authorList>
            <person name="Campanaro S."/>
            <person name="Treu L."/>
            <person name="Rodriguez-R L.M."/>
            <person name="Kovalovszki A."/>
            <person name="Ziels R.M."/>
            <person name="Maus I."/>
            <person name="Zhu X."/>
            <person name="Kougias P.G."/>
            <person name="Basile A."/>
            <person name="Luo G."/>
            <person name="Schluter A."/>
            <person name="Konstantinidis K.T."/>
            <person name="Angelidaki I."/>
        </authorList>
    </citation>
    <scope>NUCLEOTIDE SEQUENCE [LARGE SCALE GENOMIC DNA]</scope>
    <source>
        <strain evidence="2">AS22ysBPME_46</strain>
    </source>
</reference>
<organism evidence="1 3">
    <name type="scientific">Methanosarcina flavescens</name>
    <dbReference type="NCBI Taxonomy" id="1715806"/>
    <lineage>
        <taxon>Archaea</taxon>
        <taxon>Methanobacteriati</taxon>
        <taxon>Methanobacteriota</taxon>
        <taxon>Stenosarchaea group</taxon>
        <taxon>Methanomicrobia</taxon>
        <taxon>Methanosarcinales</taxon>
        <taxon>Methanosarcinaceae</taxon>
        <taxon>Methanosarcina</taxon>
    </lineage>
</organism>
<reference evidence="1 3" key="1">
    <citation type="journal article" date="2016" name="Int. J. Syst. Evol. Microbiol.">
        <title>Methanosarcina flavescens sp. nov., a methanogenic archaeon isolated from a full-scale anaerobic digester.</title>
        <authorList>
            <person name="Kern T."/>
            <person name="Fischer M.A."/>
            <person name="Deppenmeier U."/>
            <person name="Schmitz R.A."/>
            <person name="Rother M."/>
        </authorList>
    </citation>
    <scope>NUCLEOTIDE SEQUENCE [LARGE SCALE GENOMIC DNA]</scope>
    <source>
        <strain evidence="1 3">E03.2</strain>
    </source>
</reference>
<dbReference type="AlphaFoldDB" id="A0A660HPW7"/>
<proteinExistence type="predicted"/>
<dbReference type="GeneID" id="53687101"/>
<reference evidence="1" key="2">
    <citation type="submission" date="2018-10" db="EMBL/GenBank/DDBJ databases">
        <authorList>
            <person name="Fischer M.A."/>
            <person name="Kern T."/>
            <person name="Deppenmeier U."/>
            <person name="Schmitz R.A."/>
            <person name="Rother M."/>
        </authorList>
    </citation>
    <scope>NUCLEOTIDE SEQUENCE</scope>
    <source>
        <strain evidence="1">E03.2</strain>
    </source>
</reference>
<gene>
    <name evidence="1" type="ORF">AOB57_003215</name>
    <name evidence="2" type="ORF">GX302_05535</name>
</gene>
<dbReference type="Proteomes" id="UP000053087">
    <property type="component" value="Chromosome"/>
</dbReference>
<dbReference type="OrthoDB" id="134961at2157"/>
<name>A0A660HPW7_9EURY</name>
<dbReference type="EMBL" id="CP032683">
    <property type="protein sequence ID" value="AYK14331.1"/>
    <property type="molecule type" value="Genomic_DNA"/>
</dbReference>
<dbReference type="Proteomes" id="UP000585579">
    <property type="component" value="Unassembled WGS sequence"/>
</dbReference>